<evidence type="ECO:0000313" key="3">
    <source>
        <dbReference type="Proteomes" id="UP000241818"/>
    </source>
</evidence>
<organism evidence="2 3">
    <name type="scientific">Amorphotheca resinae ATCC 22711</name>
    <dbReference type="NCBI Taxonomy" id="857342"/>
    <lineage>
        <taxon>Eukaryota</taxon>
        <taxon>Fungi</taxon>
        <taxon>Dikarya</taxon>
        <taxon>Ascomycota</taxon>
        <taxon>Pezizomycotina</taxon>
        <taxon>Leotiomycetes</taxon>
        <taxon>Helotiales</taxon>
        <taxon>Amorphothecaceae</taxon>
        <taxon>Amorphotheca</taxon>
    </lineage>
</organism>
<dbReference type="InParanoid" id="A0A2T3B5G1"/>
<dbReference type="AlphaFoldDB" id="A0A2T3B5G1"/>
<dbReference type="EMBL" id="KZ679009">
    <property type="protein sequence ID" value="PSS21997.1"/>
    <property type="molecule type" value="Genomic_DNA"/>
</dbReference>
<keyword evidence="1" id="KW-0812">Transmembrane</keyword>
<keyword evidence="1" id="KW-0472">Membrane</keyword>
<keyword evidence="3" id="KW-1185">Reference proteome</keyword>
<protein>
    <submittedName>
        <fullName evidence="2">Uncharacterized protein</fullName>
    </submittedName>
</protein>
<dbReference type="RefSeq" id="XP_024722152.1">
    <property type="nucleotide sequence ID" value="XM_024863702.1"/>
</dbReference>
<gene>
    <name evidence="2" type="ORF">M430DRAFT_17561</name>
</gene>
<name>A0A2T3B5G1_AMORE</name>
<accession>A0A2T3B5G1</accession>
<sequence length="128" mass="14617">MAIPTSLSKITDQKPIWIRGNTRERLRQLGPNSLRSVGVSGYVSPQNLEPAAEIIMRIIVLAYEKARLIRAYVWNNHLFVMGFLSYLAFSVWTSVTFGDLFPMSENRLHSWKHEIEAKGGSEIKSHMI</sequence>
<dbReference type="GeneID" id="36571783"/>
<proteinExistence type="predicted"/>
<feature type="transmembrane region" description="Helical" evidence="1">
    <location>
        <begin position="78"/>
        <end position="101"/>
    </location>
</feature>
<keyword evidence="1" id="KW-1133">Transmembrane helix</keyword>
<evidence type="ECO:0000256" key="1">
    <source>
        <dbReference type="SAM" id="Phobius"/>
    </source>
</evidence>
<evidence type="ECO:0000313" key="2">
    <source>
        <dbReference type="EMBL" id="PSS21997.1"/>
    </source>
</evidence>
<reference evidence="2 3" key="1">
    <citation type="journal article" date="2018" name="New Phytol.">
        <title>Comparative genomics and transcriptomics depict ericoid mycorrhizal fungi as versatile saprotrophs and plant mutualists.</title>
        <authorList>
            <person name="Martino E."/>
            <person name="Morin E."/>
            <person name="Grelet G.A."/>
            <person name="Kuo A."/>
            <person name="Kohler A."/>
            <person name="Daghino S."/>
            <person name="Barry K.W."/>
            <person name="Cichocki N."/>
            <person name="Clum A."/>
            <person name="Dockter R.B."/>
            <person name="Hainaut M."/>
            <person name="Kuo R.C."/>
            <person name="LaButti K."/>
            <person name="Lindahl B.D."/>
            <person name="Lindquist E.A."/>
            <person name="Lipzen A."/>
            <person name="Khouja H.R."/>
            <person name="Magnuson J."/>
            <person name="Murat C."/>
            <person name="Ohm R.A."/>
            <person name="Singer S.W."/>
            <person name="Spatafora J.W."/>
            <person name="Wang M."/>
            <person name="Veneault-Fourrey C."/>
            <person name="Henrissat B."/>
            <person name="Grigoriev I.V."/>
            <person name="Martin F.M."/>
            <person name="Perotto S."/>
        </authorList>
    </citation>
    <scope>NUCLEOTIDE SEQUENCE [LARGE SCALE GENOMIC DNA]</scope>
    <source>
        <strain evidence="2 3">ATCC 22711</strain>
    </source>
</reference>
<dbReference type="Proteomes" id="UP000241818">
    <property type="component" value="Unassembled WGS sequence"/>
</dbReference>